<organism evidence="2 3">
    <name type="scientific">Actinia tenebrosa</name>
    <name type="common">Australian red waratah sea anemone</name>
    <dbReference type="NCBI Taxonomy" id="6105"/>
    <lineage>
        <taxon>Eukaryota</taxon>
        <taxon>Metazoa</taxon>
        <taxon>Cnidaria</taxon>
        <taxon>Anthozoa</taxon>
        <taxon>Hexacorallia</taxon>
        <taxon>Actiniaria</taxon>
        <taxon>Actiniidae</taxon>
        <taxon>Actinia</taxon>
    </lineage>
</organism>
<sequence>MNTPTAHSTPLTAKSTGQPHLNPVTPGGSLFLPSDDSSWEESSGNPLQELNSFLRSRDVSPVRHTLTTPWSNASDRTKRYYTRKAYQGVTAVLEEIAPCDADFLWQSVSSSTALCQRFSDDVANFKDMDTILLDALTECYNTAGSWGTRRQILSIMADKVSLNNLRKWIPDLTKYRYTEAKRHCLLYGRGEPVPLSPQSRISVSTSKIDHFINFVTSPHIIQDLPFGEKTIKLSSDQLVKVP</sequence>
<keyword evidence="2" id="KW-1185">Reference proteome</keyword>
<reference evidence="3" key="1">
    <citation type="submission" date="2025-08" db="UniProtKB">
        <authorList>
            <consortium name="RefSeq"/>
        </authorList>
    </citation>
    <scope>IDENTIFICATION</scope>
</reference>
<accession>A0A6P8IWA7</accession>
<feature type="compositionally biased region" description="Polar residues" evidence="1">
    <location>
        <begin position="1"/>
        <end position="19"/>
    </location>
</feature>
<dbReference type="GeneID" id="116304704"/>
<name>A0A6P8IWA7_ACTTE</name>
<dbReference type="InParanoid" id="A0A6P8IWA7"/>
<dbReference type="AlphaFoldDB" id="A0A6P8IWA7"/>
<dbReference type="RefSeq" id="XP_031570335.1">
    <property type="nucleotide sequence ID" value="XM_031714475.1"/>
</dbReference>
<protein>
    <submittedName>
        <fullName evidence="3">Uncharacterized protein LOC116304704</fullName>
    </submittedName>
</protein>
<gene>
    <name evidence="3" type="primary">LOC116304704</name>
</gene>
<feature type="non-terminal residue" evidence="3">
    <location>
        <position position="242"/>
    </location>
</feature>
<evidence type="ECO:0000313" key="2">
    <source>
        <dbReference type="Proteomes" id="UP000515163"/>
    </source>
</evidence>
<evidence type="ECO:0000313" key="3">
    <source>
        <dbReference type="RefSeq" id="XP_031570335.1"/>
    </source>
</evidence>
<feature type="region of interest" description="Disordered" evidence="1">
    <location>
        <begin position="1"/>
        <end position="45"/>
    </location>
</feature>
<dbReference type="KEGG" id="aten:116304704"/>
<dbReference type="OrthoDB" id="5986336at2759"/>
<proteinExistence type="predicted"/>
<dbReference type="Proteomes" id="UP000515163">
    <property type="component" value="Unplaced"/>
</dbReference>
<evidence type="ECO:0000256" key="1">
    <source>
        <dbReference type="SAM" id="MobiDB-lite"/>
    </source>
</evidence>